<dbReference type="eggNOG" id="ENOG503296I">
    <property type="taxonomic scope" value="Bacteria"/>
</dbReference>
<evidence type="ECO:0000313" key="2">
    <source>
        <dbReference type="EMBL" id="ACD82194.1"/>
    </source>
</evidence>
<sequence>MKNRIKDFYPKDKIAEFEAAQKNSEGTNLKDFDFLEREDEEEILPTVEKDSPLIIDLGLGKPITIPSKEKKIHGVLIFLFLIFPFLLFFLPLAGVFIFSLFSHGHLCWHQKVGFLSGLLLSLAIFGLFLRYIVKKIK</sequence>
<feature type="transmembrane region" description="Helical" evidence="1">
    <location>
        <begin position="75"/>
        <end position="101"/>
    </location>
</feature>
<name>B3DX54_METI4</name>
<dbReference type="AlphaFoldDB" id="B3DX54"/>
<keyword evidence="1" id="KW-0812">Transmembrane</keyword>
<dbReference type="STRING" id="481448.Minf_0134"/>
<keyword evidence="1" id="KW-0472">Membrane</keyword>
<evidence type="ECO:0000313" key="3">
    <source>
        <dbReference type="Proteomes" id="UP000009149"/>
    </source>
</evidence>
<accession>B3DX54</accession>
<gene>
    <name evidence="2" type="ordered locus">Minf_0134</name>
</gene>
<proteinExistence type="predicted"/>
<dbReference type="RefSeq" id="WP_012462476.1">
    <property type="nucleotide sequence ID" value="NC_010794.1"/>
</dbReference>
<organism evidence="2 3">
    <name type="scientific">Methylacidiphilum infernorum (isolate V4)</name>
    <name type="common">Methylokorus infernorum (strain V4)</name>
    <dbReference type="NCBI Taxonomy" id="481448"/>
    <lineage>
        <taxon>Bacteria</taxon>
        <taxon>Pseudomonadati</taxon>
        <taxon>Verrucomicrobiota</taxon>
        <taxon>Methylacidiphilae</taxon>
        <taxon>Methylacidiphilales</taxon>
        <taxon>Methylacidiphilaceae</taxon>
        <taxon>Methylacidiphilum (ex Ratnadevi et al. 2023)</taxon>
    </lineage>
</organism>
<keyword evidence="1" id="KW-1133">Transmembrane helix</keyword>
<dbReference type="KEGG" id="min:Minf_0134"/>
<reference evidence="2 3" key="1">
    <citation type="journal article" date="2008" name="Biol. Direct">
        <title>Complete genome sequence of the extremely acidophilic methanotroph isolate V4, Methylacidiphilum infernorum, a representative of the bacterial phylum Verrucomicrobia.</title>
        <authorList>
            <person name="Hou S."/>
            <person name="Makarova K.S."/>
            <person name="Saw J.H."/>
            <person name="Senin P."/>
            <person name="Ly B.V."/>
            <person name="Zhou Z."/>
            <person name="Ren Y."/>
            <person name="Wang J."/>
            <person name="Galperin M.Y."/>
            <person name="Omelchenko M.V."/>
            <person name="Wolf Y.I."/>
            <person name="Yutin N."/>
            <person name="Koonin E.V."/>
            <person name="Stott M.B."/>
            <person name="Mountain B.W."/>
            <person name="Crowe M.A."/>
            <person name="Smirnova A.V."/>
            <person name="Dunfield P.F."/>
            <person name="Feng L."/>
            <person name="Wang L."/>
            <person name="Alam M."/>
        </authorList>
    </citation>
    <scope>NUCLEOTIDE SEQUENCE [LARGE SCALE GENOMIC DNA]</scope>
    <source>
        <strain evidence="3">Isolate V4</strain>
    </source>
</reference>
<dbReference type="EMBL" id="CP000975">
    <property type="protein sequence ID" value="ACD82194.1"/>
    <property type="molecule type" value="Genomic_DNA"/>
</dbReference>
<evidence type="ECO:0000256" key="1">
    <source>
        <dbReference type="SAM" id="Phobius"/>
    </source>
</evidence>
<dbReference type="Proteomes" id="UP000009149">
    <property type="component" value="Chromosome"/>
</dbReference>
<dbReference type="HOGENOM" id="CLU_1862834_0_0_0"/>
<feature type="transmembrane region" description="Helical" evidence="1">
    <location>
        <begin position="113"/>
        <end position="133"/>
    </location>
</feature>
<protein>
    <submittedName>
        <fullName evidence="2">Uncharacterized protein</fullName>
    </submittedName>
</protein>
<dbReference type="OrthoDB" id="197231at2"/>